<evidence type="ECO:0000313" key="3">
    <source>
        <dbReference type="Proteomes" id="UP000610862"/>
    </source>
</evidence>
<organism evidence="2 3">
    <name type="scientific">Lentihominibacter hominis</name>
    <dbReference type="NCBI Taxonomy" id="2763645"/>
    <lineage>
        <taxon>Bacteria</taxon>
        <taxon>Bacillati</taxon>
        <taxon>Bacillota</taxon>
        <taxon>Clostridia</taxon>
        <taxon>Peptostreptococcales</taxon>
        <taxon>Anaerovoracaceae</taxon>
        <taxon>Lentihominibacter</taxon>
    </lineage>
</organism>
<dbReference type="Pfam" id="PF06114">
    <property type="entry name" value="Peptidase_M78"/>
    <property type="match status" value="1"/>
</dbReference>
<comment type="caution">
    <text evidence="2">The sequence shown here is derived from an EMBL/GenBank/DDBJ whole genome shotgun (WGS) entry which is preliminary data.</text>
</comment>
<protein>
    <submittedName>
        <fullName evidence="2">ImmA/IrrE family metallo-endopeptidase</fullName>
    </submittedName>
</protein>
<gene>
    <name evidence="2" type="ORF">H8692_05460</name>
</gene>
<dbReference type="EMBL" id="JACRTA010000002">
    <property type="protein sequence ID" value="MBC8568211.1"/>
    <property type="molecule type" value="Genomic_DNA"/>
</dbReference>
<evidence type="ECO:0000259" key="1">
    <source>
        <dbReference type="Pfam" id="PF06114"/>
    </source>
</evidence>
<dbReference type="Proteomes" id="UP000610862">
    <property type="component" value="Unassembled WGS sequence"/>
</dbReference>
<keyword evidence="3" id="KW-1185">Reference proteome</keyword>
<name>A0A926EA04_9FIRM</name>
<sequence length="301" mass="35252">MEKFELSYEDMITFTNSYDACTDYHAGMDRYIIFYNDIDKTRMQSNRYRWNIAHELGHICLKHLVTYNQTRVYRSSLTRSTYKLLEDEADCFAAYMLVPHVGLYASHIKTQRELMNICKISSAAASTRYNDYIKWYKRNDHPKKWDNHDKALSRTYSIAGARKHCSLCNYMLYDNFAKYCPICGNSLNYTLEEKMARYPGVELNKNNRPEKCFECDNEENLVDSKFCMICGKMMINTCTNKEQCNHVGEAFPGNARFCPYCGKKATYYEKGYLKQYNKNDAIVDDVTNVAFNAITDDDIPF</sequence>
<dbReference type="Gene3D" id="1.10.10.2910">
    <property type="match status" value="1"/>
</dbReference>
<dbReference type="RefSeq" id="WP_187525169.1">
    <property type="nucleotide sequence ID" value="NZ_JACRTA010000002.1"/>
</dbReference>
<reference evidence="2" key="1">
    <citation type="submission" date="2020-08" db="EMBL/GenBank/DDBJ databases">
        <title>Genome public.</title>
        <authorList>
            <person name="Liu C."/>
            <person name="Sun Q."/>
        </authorList>
    </citation>
    <scope>NUCLEOTIDE SEQUENCE</scope>
    <source>
        <strain evidence="2">NSJ-24</strain>
    </source>
</reference>
<feature type="domain" description="IrrE N-terminal-like" evidence="1">
    <location>
        <begin position="21"/>
        <end position="106"/>
    </location>
</feature>
<dbReference type="AlphaFoldDB" id="A0A926EA04"/>
<proteinExistence type="predicted"/>
<evidence type="ECO:0000313" key="2">
    <source>
        <dbReference type="EMBL" id="MBC8568211.1"/>
    </source>
</evidence>
<accession>A0A926EA04</accession>
<dbReference type="InterPro" id="IPR010359">
    <property type="entry name" value="IrrE_HExxH"/>
</dbReference>